<protein>
    <recommendedName>
        <fullName evidence="2">Oxidoreductase molybdopterin-binding domain-containing protein</fullName>
    </recommendedName>
</protein>
<accession>A0A644YBZ0</accession>
<evidence type="ECO:0000313" key="1">
    <source>
        <dbReference type="EMBL" id="MPM25809.1"/>
    </source>
</evidence>
<evidence type="ECO:0008006" key="2">
    <source>
        <dbReference type="Google" id="ProtNLM"/>
    </source>
</evidence>
<organism evidence="1">
    <name type="scientific">bioreactor metagenome</name>
    <dbReference type="NCBI Taxonomy" id="1076179"/>
    <lineage>
        <taxon>unclassified sequences</taxon>
        <taxon>metagenomes</taxon>
        <taxon>ecological metagenomes</taxon>
    </lineage>
</organism>
<reference evidence="1" key="1">
    <citation type="submission" date="2019-08" db="EMBL/GenBank/DDBJ databases">
        <authorList>
            <person name="Kucharzyk K."/>
            <person name="Murdoch R.W."/>
            <person name="Higgins S."/>
            <person name="Loffler F."/>
        </authorList>
    </citation>
    <scope>NUCLEOTIDE SEQUENCE</scope>
</reference>
<dbReference type="EMBL" id="VSSQ01004583">
    <property type="protein sequence ID" value="MPM25809.1"/>
    <property type="molecule type" value="Genomic_DNA"/>
</dbReference>
<name>A0A644YBZ0_9ZZZZ</name>
<sequence>MAGNFIINREPQKFFSDTLLIKSGNEVLKKYSALPSDLPVITHKTVFYGHGMGYKGVQEFSGVDISKILKQSFSSDKKSLATSMLCVEAVDGYRASFSLSEIINRNDQQEPLLMYGKGGEKGRERFSLYAGCDMFADRAIKGLSCITVFK</sequence>
<proteinExistence type="predicted"/>
<comment type="caution">
    <text evidence="1">The sequence shown here is derived from an EMBL/GenBank/DDBJ whole genome shotgun (WGS) entry which is preliminary data.</text>
</comment>
<dbReference type="AlphaFoldDB" id="A0A644YBZ0"/>
<gene>
    <name evidence="1" type="ORF">SDC9_72309</name>
</gene>